<reference evidence="8 9" key="1">
    <citation type="journal article" date="2019" name="Sci. Rep.">
        <title>Sulfobacillus thermotolerans: new insights into resistance and metabolic capacities of acidophilic chemolithotrophs.</title>
        <authorList>
            <person name="Panyushkina A.E."/>
            <person name="Babenko V.V."/>
            <person name="Nikitina A.S."/>
            <person name="Selezneva O.V."/>
            <person name="Tsaplina I.A."/>
            <person name="Letarova M.A."/>
            <person name="Kostryukova E.S."/>
            <person name="Letarov A.V."/>
        </authorList>
    </citation>
    <scope>NUCLEOTIDE SEQUENCE [LARGE SCALE GENOMIC DNA]</scope>
    <source>
        <strain evidence="8 9">Kr1</strain>
    </source>
</reference>
<dbReference type="Pfam" id="PF02086">
    <property type="entry name" value="MethyltransfD12"/>
    <property type="match status" value="1"/>
</dbReference>
<proteinExistence type="inferred from homology"/>
<sequence>MSKNKMVRPFLKWAGGKRQLLPELRRYYPKNFHCYYEPFVGAGAVLFDLQPLQAVVNDMNSELINTYRVVANDVEALIADMGKHHNDKEYYYQLRGLDRTAQYRELTDVERASRIIFLNKTCFNGLFRVNSHGHFNVPYGHYKNPTIVDEIALRATSQYLSSNSISLTNMDFEQALQGATKGDFVYLDPPYDPISDTASFTAYDRGGFDRNQQMRLKSVFDDLNRRGCHVLLSNSATAFIKDLYRDYPMQIIGANRAINSDAKHRGKIDEVLVMNYDTSASVVGSRL</sequence>
<name>A0ABM6RMI9_9FIRM</name>
<protein>
    <recommendedName>
        <fullName evidence="2 7">Site-specific DNA-methyltransferase (adenine-specific)</fullName>
        <ecNumber evidence="2 7">2.1.1.72</ecNumber>
    </recommendedName>
</protein>
<evidence type="ECO:0000256" key="1">
    <source>
        <dbReference type="ARBA" id="ARBA00006594"/>
    </source>
</evidence>
<keyword evidence="3 7" id="KW-0489">Methyltransferase</keyword>
<accession>A0ABM6RMI9</accession>
<dbReference type="InterPro" id="IPR012263">
    <property type="entry name" value="M_m6A_EcoRV"/>
</dbReference>
<comment type="catalytic activity">
    <reaction evidence="6 7">
        <text>a 2'-deoxyadenosine in DNA + S-adenosyl-L-methionine = an N(6)-methyl-2'-deoxyadenosine in DNA + S-adenosyl-L-homocysteine + H(+)</text>
        <dbReference type="Rhea" id="RHEA:15197"/>
        <dbReference type="Rhea" id="RHEA-COMP:12418"/>
        <dbReference type="Rhea" id="RHEA-COMP:12419"/>
        <dbReference type="ChEBI" id="CHEBI:15378"/>
        <dbReference type="ChEBI" id="CHEBI:57856"/>
        <dbReference type="ChEBI" id="CHEBI:59789"/>
        <dbReference type="ChEBI" id="CHEBI:90615"/>
        <dbReference type="ChEBI" id="CHEBI:90616"/>
        <dbReference type="EC" id="2.1.1.72"/>
    </reaction>
</comment>
<organism evidence="8 9">
    <name type="scientific">Sulfobacillus thermotolerans</name>
    <dbReference type="NCBI Taxonomy" id="338644"/>
    <lineage>
        <taxon>Bacteria</taxon>
        <taxon>Bacillati</taxon>
        <taxon>Bacillota</taxon>
        <taxon>Clostridia</taxon>
        <taxon>Eubacteriales</taxon>
        <taxon>Clostridiales Family XVII. Incertae Sedis</taxon>
        <taxon>Sulfobacillus</taxon>
    </lineage>
</organism>
<comment type="similarity">
    <text evidence="1 7">Belongs to the N(4)/N(6)-methyltransferase family.</text>
</comment>
<dbReference type="GO" id="GO:0008168">
    <property type="term" value="F:methyltransferase activity"/>
    <property type="evidence" value="ECO:0007669"/>
    <property type="project" value="UniProtKB-KW"/>
</dbReference>
<evidence type="ECO:0000313" key="8">
    <source>
        <dbReference type="EMBL" id="AUW92556.1"/>
    </source>
</evidence>
<evidence type="ECO:0000256" key="3">
    <source>
        <dbReference type="ARBA" id="ARBA00022603"/>
    </source>
</evidence>
<gene>
    <name evidence="8" type="ORF">BXT84_00135</name>
</gene>
<dbReference type="PANTHER" id="PTHR30481:SF3">
    <property type="entry name" value="DNA ADENINE METHYLASE"/>
    <property type="match status" value="1"/>
</dbReference>
<evidence type="ECO:0000256" key="2">
    <source>
        <dbReference type="ARBA" id="ARBA00011900"/>
    </source>
</evidence>
<dbReference type="PRINTS" id="PR00505">
    <property type="entry name" value="D12N6MTFRASE"/>
</dbReference>
<dbReference type="Proteomes" id="UP000325292">
    <property type="component" value="Chromosome"/>
</dbReference>
<dbReference type="EMBL" id="CP019454">
    <property type="protein sequence ID" value="AUW92556.1"/>
    <property type="molecule type" value="Genomic_DNA"/>
</dbReference>
<dbReference type="PIRSF" id="PIRSF000398">
    <property type="entry name" value="M_m6A_EcoRV"/>
    <property type="match status" value="1"/>
</dbReference>
<dbReference type="GO" id="GO:0032259">
    <property type="term" value="P:methylation"/>
    <property type="evidence" value="ECO:0007669"/>
    <property type="project" value="UniProtKB-KW"/>
</dbReference>
<evidence type="ECO:0000256" key="5">
    <source>
        <dbReference type="ARBA" id="ARBA00022691"/>
    </source>
</evidence>
<keyword evidence="4 7" id="KW-0808">Transferase</keyword>
<dbReference type="SUPFAM" id="SSF53335">
    <property type="entry name" value="S-adenosyl-L-methionine-dependent methyltransferases"/>
    <property type="match status" value="1"/>
</dbReference>
<dbReference type="InterPro" id="IPR023095">
    <property type="entry name" value="Ade_MeTrfase_dom_2"/>
</dbReference>
<evidence type="ECO:0000313" key="9">
    <source>
        <dbReference type="Proteomes" id="UP000325292"/>
    </source>
</evidence>
<dbReference type="Gene3D" id="3.40.50.150">
    <property type="entry name" value="Vaccinia Virus protein VP39"/>
    <property type="match status" value="1"/>
</dbReference>
<dbReference type="NCBIfam" id="TIGR00571">
    <property type="entry name" value="dam"/>
    <property type="match status" value="1"/>
</dbReference>
<evidence type="ECO:0000256" key="6">
    <source>
        <dbReference type="ARBA" id="ARBA00047942"/>
    </source>
</evidence>
<dbReference type="EC" id="2.1.1.72" evidence="2 7"/>
<evidence type="ECO:0000256" key="7">
    <source>
        <dbReference type="RuleBase" id="RU361257"/>
    </source>
</evidence>
<dbReference type="InterPro" id="IPR012327">
    <property type="entry name" value="MeTrfase_D12"/>
</dbReference>
<dbReference type="InterPro" id="IPR029063">
    <property type="entry name" value="SAM-dependent_MTases_sf"/>
</dbReference>
<keyword evidence="5 7" id="KW-0949">S-adenosyl-L-methionine</keyword>
<dbReference type="Gene3D" id="1.10.1020.10">
    <property type="entry name" value="Adenine-specific Methyltransferase, Domain 2"/>
    <property type="match status" value="1"/>
</dbReference>
<dbReference type="PROSITE" id="PS00092">
    <property type="entry name" value="N6_MTASE"/>
    <property type="match status" value="1"/>
</dbReference>
<evidence type="ECO:0000256" key="4">
    <source>
        <dbReference type="ARBA" id="ARBA00022679"/>
    </source>
</evidence>
<dbReference type="PANTHER" id="PTHR30481">
    <property type="entry name" value="DNA ADENINE METHYLASE"/>
    <property type="match status" value="1"/>
</dbReference>
<keyword evidence="9" id="KW-1185">Reference proteome</keyword>
<dbReference type="InterPro" id="IPR002052">
    <property type="entry name" value="DNA_methylase_N6_adenine_CS"/>
</dbReference>